<gene>
    <name evidence="1" type="ORF">KK1_044941</name>
</gene>
<organism evidence="1 2">
    <name type="scientific">Cajanus cajan</name>
    <name type="common">Pigeon pea</name>
    <name type="synonym">Cajanus indicus</name>
    <dbReference type="NCBI Taxonomy" id="3821"/>
    <lineage>
        <taxon>Eukaryota</taxon>
        <taxon>Viridiplantae</taxon>
        <taxon>Streptophyta</taxon>
        <taxon>Embryophyta</taxon>
        <taxon>Tracheophyta</taxon>
        <taxon>Spermatophyta</taxon>
        <taxon>Magnoliopsida</taxon>
        <taxon>eudicotyledons</taxon>
        <taxon>Gunneridae</taxon>
        <taxon>Pentapetalae</taxon>
        <taxon>rosids</taxon>
        <taxon>fabids</taxon>
        <taxon>Fabales</taxon>
        <taxon>Fabaceae</taxon>
        <taxon>Papilionoideae</taxon>
        <taxon>50 kb inversion clade</taxon>
        <taxon>NPAAA clade</taxon>
        <taxon>indigoferoid/millettioid clade</taxon>
        <taxon>Phaseoleae</taxon>
        <taxon>Cajanus</taxon>
    </lineage>
</organism>
<sequence>ELNDANDIIDIPQDMLIENSRDPLVAIVNSTYDQVFSHGQLYVAISRVTTYF</sequence>
<accession>A0A151QV36</accession>
<dbReference type="AlphaFoldDB" id="A0A151QV36"/>
<keyword evidence="2" id="KW-1185">Reference proteome</keyword>
<protein>
    <submittedName>
        <fullName evidence="1">Uncharacterized protein</fullName>
    </submittedName>
</protein>
<feature type="non-terminal residue" evidence="1">
    <location>
        <position position="1"/>
    </location>
</feature>
<dbReference type="Proteomes" id="UP000075243">
    <property type="component" value="Unassembled WGS sequence"/>
</dbReference>
<proteinExistence type="predicted"/>
<dbReference type="EMBL" id="KQ484676">
    <property type="protein sequence ID" value="KYP34136.1"/>
    <property type="molecule type" value="Genomic_DNA"/>
</dbReference>
<dbReference type="Gramene" id="C.cajan_43601.t">
    <property type="protein sequence ID" value="C.cajan_43601.t"/>
    <property type="gene ID" value="C.cajan_43601"/>
</dbReference>
<evidence type="ECO:0000313" key="1">
    <source>
        <dbReference type="EMBL" id="KYP34136.1"/>
    </source>
</evidence>
<name>A0A151QV36_CAJCA</name>
<evidence type="ECO:0000313" key="2">
    <source>
        <dbReference type="Proteomes" id="UP000075243"/>
    </source>
</evidence>
<reference evidence="1" key="1">
    <citation type="journal article" date="2012" name="Nat. Biotechnol.">
        <title>Draft genome sequence of pigeonpea (Cajanus cajan), an orphan legume crop of resource-poor farmers.</title>
        <authorList>
            <person name="Varshney R.K."/>
            <person name="Chen W."/>
            <person name="Li Y."/>
            <person name="Bharti A.K."/>
            <person name="Saxena R.K."/>
            <person name="Schlueter J.A."/>
            <person name="Donoghue M.T."/>
            <person name="Azam S."/>
            <person name="Fan G."/>
            <person name="Whaley A.M."/>
            <person name="Farmer A.D."/>
            <person name="Sheridan J."/>
            <person name="Iwata A."/>
            <person name="Tuteja R."/>
            <person name="Penmetsa R.V."/>
            <person name="Wu W."/>
            <person name="Upadhyaya H.D."/>
            <person name="Yang S.P."/>
            <person name="Shah T."/>
            <person name="Saxena K.B."/>
            <person name="Michael T."/>
            <person name="McCombie W.R."/>
            <person name="Yang B."/>
            <person name="Zhang G."/>
            <person name="Yang H."/>
            <person name="Wang J."/>
            <person name="Spillane C."/>
            <person name="Cook D.R."/>
            <person name="May G.D."/>
            <person name="Xu X."/>
            <person name="Jackson S.A."/>
        </authorList>
    </citation>
    <scope>NUCLEOTIDE SEQUENCE [LARGE SCALE GENOMIC DNA]</scope>
</reference>